<dbReference type="AlphaFoldDB" id="A0A662DHP3"/>
<reference evidence="1 2" key="1">
    <citation type="submission" date="2018-06" db="EMBL/GenBank/DDBJ databases">
        <title>Extensive metabolic versatility and redundancy in microbially diverse, dynamic hydrothermal sediments.</title>
        <authorList>
            <person name="Dombrowski N."/>
            <person name="Teske A."/>
            <person name="Baker B.J."/>
        </authorList>
    </citation>
    <scope>NUCLEOTIDE SEQUENCE [LARGE SCALE GENOMIC DNA]</scope>
    <source>
        <strain evidence="1">B3_G15</strain>
    </source>
</reference>
<evidence type="ECO:0000313" key="1">
    <source>
        <dbReference type="EMBL" id="RLE13831.1"/>
    </source>
</evidence>
<protein>
    <submittedName>
        <fullName evidence="1">Uncharacterized protein</fullName>
    </submittedName>
</protein>
<gene>
    <name evidence="1" type="ORF">DRJ04_03525</name>
</gene>
<proteinExistence type="predicted"/>
<organism evidence="1 2">
    <name type="scientific">Aerophobetes bacterium</name>
    <dbReference type="NCBI Taxonomy" id="2030807"/>
    <lineage>
        <taxon>Bacteria</taxon>
        <taxon>Candidatus Aerophobota</taxon>
    </lineage>
</organism>
<dbReference type="EMBL" id="QMQA01000074">
    <property type="protein sequence ID" value="RLE13831.1"/>
    <property type="molecule type" value="Genomic_DNA"/>
</dbReference>
<dbReference type="Proteomes" id="UP000280417">
    <property type="component" value="Unassembled WGS sequence"/>
</dbReference>
<name>A0A662DHP3_UNCAE</name>
<comment type="caution">
    <text evidence="1">The sequence shown here is derived from an EMBL/GenBank/DDBJ whole genome shotgun (WGS) entry which is preliminary data.</text>
</comment>
<sequence length="626" mass="73298">MDYKTLQYELVGLNTLLNLTEDSIKVFPVKPSYGHIELKLSPSSRQIRINIDENWEINKDPLLSSYLNKSYHEHPLLEMGRDLLCNNMAHHQICPVSLEIHHRLMDVVAKALKEKGKESYSAYICHALEDIIANCWCRVNFGHFKGMVIFFYDQMRTFSPRKFCKNGFLTKLLPGLNFRYSSFYKVFVRTNLVLWGEEDDFSLLKDFLSPEKELEDVTAKILDIFCLKDSINLNDIVEVLCDRNRWEKFAWEFSSLAADFLKNDRREKRKLSCETWFEKEIMNKDTQKKFIKKMYEKSREKPNYLGSIEVTKTLYEMFAPEIPIRVDTTKKGRAFPVVPFNYDPFDPQVHSIEDIDLGGVVVDAESPFFKLVNFRVPRYHYDIFIPYRSQRKGAFPDICFLLDTSASMADDVESKIALPTVGMARQMIRSRFYFGEGKTSWSEKSKYHHVLLGFNGAIKWLQSQGIAPYIRYNVITFSRDTLTSGWREYSQLEECKKIAYLPQFDTTIIDYKVIKQQLIGREPFVLIILSDGEIFNWDESTKGYSSHRLREFIKGIKPVKPLFKQIVENNMVSHIQISEGDFKPRISLLTCQNLAEWGAEIYRVNDINTLESLMIRITRKVMSPYF</sequence>
<accession>A0A662DHP3</accession>
<evidence type="ECO:0000313" key="2">
    <source>
        <dbReference type="Proteomes" id="UP000280417"/>
    </source>
</evidence>